<protein>
    <submittedName>
        <fullName evidence="2">Uncharacterized protein</fullName>
    </submittedName>
</protein>
<dbReference type="Proteomes" id="UP001434883">
    <property type="component" value="Unassembled WGS sequence"/>
</dbReference>
<evidence type="ECO:0000256" key="1">
    <source>
        <dbReference type="SAM" id="MobiDB-lite"/>
    </source>
</evidence>
<feature type="compositionally biased region" description="Polar residues" evidence="1">
    <location>
        <begin position="1"/>
        <end position="20"/>
    </location>
</feature>
<gene>
    <name evidence="2" type="ORF">XENOCAPTIV_015033</name>
</gene>
<proteinExistence type="predicted"/>
<feature type="compositionally biased region" description="Polar residues" evidence="1">
    <location>
        <begin position="83"/>
        <end position="102"/>
    </location>
</feature>
<evidence type="ECO:0000313" key="2">
    <source>
        <dbReference type="EMBL" id="MEQ2213436.1"/>
    </source>
</evidence>
<keyword evidence="3" id="KW-1185">Reference proteome</keyword>
<reference evidence="2 3" key="1">
    <citation type="submission" date="2021-06" db="EMBL/GenBank/DDBJ databases">
        <authorList>
            <person name="Palmer J.M."/>
        </authorList>
    </citation>
    <scope>NUCLEOTIDE SEQUENCE [LARGE SCALE GENOMIC DNA]</scope>
    <source>
        <strain evidence="2 3">XC_2019</strain>
        <tissue evidence="2">Muscle</tissue>
    </source>
</reference>
<accession>A0ABV0RZ69</accession>
<evidence type="ECO:0000313" key="3">
    <source>
        <dbReference type="Proteomes" id="UP001434883"/>
    </source>
</evidence>
<feature type="region of interest" description="Disordered" evidence="1">
    <location>
        <begin position="70"/>
        <end position="102"/>
    </location>
</feature>
<dbReference type="EMBL" id="JAHRIN010061924">
    <property type="protein sequence ID" value="MEQ2213436.1"/>
    <property type="molecule type" value="Genomic_DNA"/>
</dbReference>
<organism evidence="2 3">
    <name type="scientific">Xenoophorus captivus</name>
    <dbReference type="NCBI Taxonomy" id="1517983"/>
    <lineage>
        <taxon>Eukaryota</taxon>
        <taxon>Metazoa</taxon>
        <taxon>Chordata</taxon>
        <taxon>Craniata</taxon>
        <taxon>Vertebrata</taxon>
        <taxon>Euteleostomi</taxon>
        <taxon>Actinopterygii</taxon>
        <taxon>Neopterygii</taxon>
        <taxon>Teleostei</taxon>
        <taxon>Neoteleostei</taxon>
        <taxon>Acanthomorphata</taxon>
        <taxon>Ovalentaria</taxon>
        <taxon>Atherinomorphae</taxon>
        <taxon>Cyprinodontiformes</taxon>
        <taxon>Goodeidae</taxon>
        <taxon>Xenoophorus</taxon>
    </lineage>
</organism>
<feature type="region of interest" description="Disordered" evidence="1">
    <location>
        <begin position="1"/>
        <end position="21"/>
    </location>
</feature>
<name>A0ABV0RZ69_9TELE</name>
<comment type="caution">
    <text evidence="2">The sequence shown here is derived from an EMBL/GenBank/DDBJ whole genome shotgun (WGS) entry which is preliminary data.</text>
</comment>
<sequence>MCCGNSQKEPTSIGNESLESNFRPHQKERVRVVLSIKVPPGIPGNYVVQKHLHVLREELEDLTEVCGIHSDSLGERNPKARSKNNPLYTQTSAVSFTQDRVR</sequence>